<dbReference type="AlphaFoldDB" id="A0A1M7ZF20"/>
<proteinExistence type="predicted"/>
<sequence length="96" mass="8893">MNTAFPSLNVLTDTQLGEIDAGISALGIGAIAGAVVGAAAFAIAAAPTAAVVGVGAVLAEGANLVVGGGMIAGGSVVGTAVGGVVDGVKSVWNDIF</sequence>
<accession>A0A1M7ZF20</accession>
<protein>
    <recommendedName>
        <fullName evidence="3">Bacteriocin class II with double-glycine leader peptide</fullName>
    </recommendedName>
</protein>
<evidence type="ECO:0000313" key="2">
    <source>
        <dbReference type="Proteomes" id="UP000186406"/>
    </source>
</evidence>
<gene>
    <name evidence="1" type="ORF">SAMN02745172_01395</name>
</gene>
<dbReference type="EMBL" id="FRXO01000002">
    <property type="protein sequence ID" value="SHO63468.1"/>
    <property type="molecule type" value="Genomic_DNA"/>
</dbReference>
<evidence type="ECO:0008006" key="3">
    <source>
        <dbReference type="Google" id="ProtNLM"/>
    </source>
</evidence>
<dbReference type="RefSeq" id="WP_073626881.1">
    <property type="nucleotide sequence ID" value="NZ_FRXO01000002.1"/>
</dbReference>
<dbReference type="Proteomes" id="UP000186406">
    <property type="component" value="Unassembled WGS sequence"/>
</dbReference>
<keyword evidence="2" id="KW-1185">Reference proteome</keyword>
<organism evidence="1 2">
    <name type="scientific">Pseudoxanthobacter soli DSM 19599</name>
    <dbReference type="NCBI Taxonomy" id="1123029"/>
    <lineage>
        <taxon>Bacteria</taxon>
        <taxon>Pseudomonadati</taxon>
        <taxon>Pseudomonadota</taxon>
        <taxon>Alphaproteobacteria</taxon>
        <taxon>Hyphomicrobiales</taxon>
        <taxon>Segnochrobactraceae</taxon>
        <taxon>Pseudoxanthobacter</taxon>
    </lineage>
</organism>
<evidence type="ECO:0000313" key="1">
    <source>
        <dbReference type="EMBL" id="SHO63468.1"/>
    </source>
</evidence>
<name>A0A1M7ZF20_9HYPH</name>
<reference evidence="1 2" key="1">
    <citation type="submission" date="2016-12" db="EMBL/GenBank/DDBJ databases">
        <authorList>
            <person name="Song W.-J."/>
            <person name="Kurnit D.M."/>
        </authorList>
    </citation>
    <scope>NUCLEOTIDE SEQUENCE [LARGE SCALE GENOMIC DNA]</scope>
    <source>
        <strain evidence="1 2">DSM 19599</strain>
    </source>
</reference>